<comment type="caution">
    <text evidence="2">The sequence shown here is derived from an EMBL/GenBank/DDBJ whole genome shotgun (WGS) entry which is preliminary data.</text>
</comment>
<evidence type="ECO:0000313" key="3">
    <source>
        <dbReference type="Proteomes" id="UP000535437"/>
    </source>
</evidence>
<dbReference type="InterPro" id="IPR016181">
    <property type="entry name" value="Acyl_CoA_acyltransferase"/>
</dbReference>
<name>A0A7Z0GM66_9MICC</name>
<proteinExistence type="predicted"/>
<dbReference type="RefSeq" id="WP_179540927.1">
    <property type="nucleotide sequence ID" value="NZ_BAAALL010000004.1"/>
</dbReference>
<dbReference type="Proteomes" id="UP000535437">
    <property type="component" value="Unassembled WGS sequence"/>
</dbReference>
<feature type="domain" description="N-acetyltransferase" evidence="1">
    <location>
        <begin position="16"/>
        <end position="108"/>
    </location>
</feature>
<protein>
    <recommendedName>
        <fullName evidence="1">N-acetyltransferase domain-containing protein</fullName>
    </recommendedName>
</protein>
<dbReference type="PROSITE" id="PS51729">
    <property type="entry name" value="GNAT_YJDJ"/>
    <property type="match status" value="1"/>
</dbReference>
<organism evidence="2 3">
    <name type="scientific">Nesterenkonia xinjiangensis</name>
    <dbReference type="NCBI Taxonomy" id="225327"/>
    <lineage>
        <taxon>Bacteria</taxon>
        <taxon>Bacillati</taxon>
        <taxon>Actinomycetota</taxon>
        <taxon>Actinomycetes</taxon>
        <taxon>Micrococcales</taxon>
        <taxon>Micrococcaceae</taxon>
        <taxon>Nesterenkonia</taxon>
    </lineage>
</organism>
<accession>A0A7Z0GM66</accession>
<dbReference type="Pfam" id="PF14542">
    <property type="entry name" value="Acetyltransf_CG"/>
    <property type="match status" value="1"/>
</dbReference>
<dbReference type="EMBL" id="JACCFY010000001">
    <property type="protein sequence ID" value="NYJ77443.1"/>
    <property type="molecule type" value="Genomic_DNA"/>
</dbReference>
<reference evidence="2 3" key="1">
    <citation type="submission" date="2020-07" db="EMBL/GenBank/DDBJ databases">
        <title>Sequencing the genomes of 1000 actinobacteria strains.</title>
        <authorList>
            <person name="Klenk H.-P."/>
        </authorList>
    </citation>
    <scope>NUCLEOTIDE SEQUENCE [LARGE SCALE GENOMIC DNA]</scope>
    <source>
        <strain evidence="2 3">DSM 15475</strain>
    </source>
</reference>
<sequence>MSVQKNVHPAAVLRRDEDRGRAELWDTIDGAETFIGFIGYTEENIAGQQVKRLQHTIISPQHGRRGYARCLVTLLLDELIEEGWSFISECSYIDQYLHRYPEYRKHQAPVS</sequence>
<dbReference type="Gene3D" id="3.40.630.30">
    <property type="match status" value="1"/>
</dbReference>
<gene>
    <name evidence="2" type="ORF">HNR09_000854</name>
</gene>
<evidence type="ECO:0000259" key="1">
    <source>
        <dbReference type="PROSITE" id="PS51729"/>
    </source>
</evidence>
<dbReference type="AlphaFoldDB" id="A0A7Z0GM66"/>
<evidence type="ECO:0000313" key="2">
    <source>
        <dbReference type="EMBL" id="NYJ77443.1"/>
    </source>
</evidence>
<dbReference type="SUPFAM" id="SSF55729">
    <property type="entry name" value="Acyl-CoA N-acyltransferases (Nat)"/>
    <property type="match status" value="1"/>
</dbReference>
<keyword evidence="3" id="KW-1185">Reference proteome</keyword>
<dbReference type="InterPro" id="IPR031165">
    <property type="entry name" value="GNAT_YJDJ"/>
</dbReference>